<accession>A0A0C3GAE6</accession>
<dbReference type="Pfam" id="PF26639">
    <property type="entry name" value="Het-6_barrel"/>
    <property type="match status" value="1"/>
</dbReference>
<evidence type="ECO:0000313" key="1">
    <source>
        <dbReference type="EMBL" id="KIM93150.1"/>
    </source>
</evidence>
<gene>
    <name evidence="1" type="ORF">OIDMADRAFT_21574</name>
</gene>
<proteinExistence type="predicted"/>
<dbReference type="OrthoDB" id="2157530at2759"/>
<dbReference type="InParanoid" id="A0A0C3GAE6"/>
<dbReference type="AlphaFoldDB" id="A0A0C3GAE6"/>
<keyword evidence="2" id="KW-1185">Reference proteome</keyword>
<dbReference type="HOGENOM" id="CLU_2032139_0_0_1"/>
<feature type="non-terminal residue" evidence="1">
    <location>
        <position position="122"/>
    </location>
</feature>
<protein>
    <submittedName>
        <fullName evidence="1">Uncharacterized protein</fullName>
    </submittedName>
</protein>
<dbReference type="EMBL" id="KN832899">
    <property type="protein sequence ID" value="KIM93150.1"/>
    <property type="molecule type" value="Genomic_DNA"/>
</dbReference>
<organism evidence="1 2">
    <name type="scientific">Oidiodendron maius (strain Zn)</name>
    <dbReference type="NCBI Taxonomy" id="913774"/>
    <lineage>
        <taxon>Eukaryota</taxon>
        <taxon>Fungi</taxon>
        <taxon>Dikarya</taxon>
        <taxon>Ascomycota</taxon>
        <taxon>Pezizomycotina</taxon>
        <taxon>Leotiomycetes</taxon>
        <taxon>Leotiomycetes incertae sedis</taxon>
        <taxon>Myxotrichaceae</taxon>
        <taxon>Oidiodendron</taxon>
    </lineage>
</organism>
<name>A0A0C3GAE6_OIDMZ</name>
<reference evidence="2" key="2">
    <citation type="submission" date="2015-01" db="EMBL/GenBank/DDBJ databases">
        <title>Evolutionary Origins and Diversification of the Mycorrhizal Mutualists.</title>
        <authorList>
            <consortium name="DOE Joint Genome Institute"/>
            <consortium name="Mycorrhizal Genomics Consortium"/>
            <person name="Kohler A."/>
            <person name="Kuo A."/>
            <person name="Nagy L.G."/>
            <person name="Floudas D."/>
            <person name="Copeland A."/>
            <person name="Barry K.W."/>
            <person name="Cichocki N."/>
            <person name="Veneault-Fourrey C."/>
            <person name="LaButti K."/>
            <person name="Lindquist E.A."/>
            <person name="Lipzen A."/>
            <person name="Lundell T."/>
            <person name="Morin E."/>
            <person name="Murat C."/>
            <person name="Riley R."/>
            <person name="Ohm R."/>
            <person name="Sun H."/>
            <person name="Tunlid A."/>
            <person name="Henrissat B."/>
            <person name="Grigoriev I.V."/>
            <person name="Hibbett D.S."/>
            <person name="Martin F."/>
        </authorList>
    </citation>
    <scope>NUCLEOTIDE SEQUENCE [LARGE SCALE GENOMIC DNA]</scope>
    <source>
        <strain evidence="2">Zn</strain>
    </source>
</reference>
<dbReference type="Proteomes" id="UP000054321">
    <property type="component" value="Unassembled WGS sequence"/>
</dbReference>
<sequence>MLYEGLQPTLQTRQEEGVISFIDITPSFLIRTEKGMLGRVPSTAKSGDLVIVPLGGQVPIILRPCHDEFTFVGECYIHGFMDGEALADARKIADPTYDDIDRSWLEKLHEEAIPFPTQEYIL</sequence>
<evidence type="ECO:0000313" key="2">
    <source>
        <dbReference type="Proteomes" id="UP000054321"/>
    </source>
</evidence>
<reference evidence="1 2" key="1">
    <citation type="submission" date="2014-04" db="EMBL/GenBank/DDBJ databases">
        <authorList>
            <consortium name="DOE Joint Genome Institute"/>
            <person name="Kuo A."/>
            <person name="Martino E."/>
            <person name="Perotto S."/>
            <person name="Kohler A."/>
            <person name="Nagy L.G."/>
            <person name="Floudas D."/>
            <person name="Copeland A."/>
            <person name="Barry K.W."/>
            <person name="Cichocki N."/>
            <person name="Veneault-Fourrey C."/>
            <person name="LaButti K."/>
            <person name="Lindquist E.A."/>
            <person name="Lipzen A."/>
            <person name="Lundell T."/>
            <person name="Morin E."/>
            <person name="Murat C."/>
            <person name="Sun H."/>
            <person name="Tunlid A."/>
            <person name="Henrissat B."/>
            <person name="Grigoriev I.V."/>
            <person name="Hibbett D.S."/>
            <person name="Martin F."/>
            <person name="Nordberg H.P."/>
            <person name="Cantor M.N."/>
            <person name="Hua S.X."/>
        </authorList>
    </citation>
    <scope>NUCLEOTIDE SEQUENCE [LARGE SCALE GENOMIC DNA]</scope>
    <source>
        <strain evidence="1 2">Zn</strain>
    </source>
</reference>